<dbReference type="PROSITE" id="PS51257">
    <property type="entry name" value="PROKAR_LIPOPROTEIN"/>
    <property type="match status" value="1"/>
</dbReference>
<protein>
    <submittedName>
        <fullName evidence="1">Uncharacterized protein</fullName>
    </submittedName>
</protein>
<reference evidence="1" key="1">
    <citation type="submission" date="2018-06" db="EMBL/GenBank/DDBJ databases">
        <authorList>
            <person name="Zhirakovskaya E."/>
        </authorList>
    </citation>
    <scope>NUCLEOTIDE SEQUENCE</scope>
</reference>
<dbReference type="AlphaFoldDB" id="A0A3B0ZR46"/>
<sequence>MKLYLITVFLFFVGCMNSSHSIQNSKCENIKVTMTKVEILVEKLQPGMSRAIVEKIVKAYFSKSKFHPGLWSGRSGIWIFHLN</sequence>
<evidence type="ECO:0000313" key="1">
    <source>
        <dbReference type="EMBL" id="VAW83076.1"/>
    </source>
</evidence>
<gene>
    <name evidence="1" type="ORF">MNBD_GAMMA12-2878</name>
</gene>
<accession>A0A3B0ZR46</accession>
<proteinExistence type="predicted"/>
<dbReference type="EMBL" id="UOFL01000261">
    <property type="protein sequence ID" value="VAW83076.1"/>
    <property type="molecule type" value="Genomic_DNA"/>
</dbReference>
<name>A0A3B0ZR46_9ZZZZ</name>
<organism evidence="1">
    <name type="scientific">hydrothermal vent metagenome</name>
    <dbReference type="NCBI Taxonomy" id="652676"/>
    <lineage>
        <taxon>unclassified sequences</taxon>
        <taxon>metagenomes</taxon>
        <taxon>ecological metagenomes</taxon>
    </lineage>
</organism>